<dbReference type="InParanoid" id="A3LN41"/>
<feature type="domain" description="BRCT" evidence="2">
    <location>
        <begin position="248"/>
        <end position="335"/>
    </location>
</feature>
<evidence type="ECO:0000259" key="2">
    <source>
        <dbReference type="PROSITE" id="PS50172"/>
    </source>
</evidence>
<feature type="compositionally biased region" description="Basic and acidic residues" evidence="1">
    <location>
        <begin position="576"/>
        <end position="598"/>
    </location>
</feature>
<feature type="compositionally biased region" description="Acidic residues" evidence="1">
    <location>
        <begin position="489"/>
        <end position="499"/>
    </location>
</feature>
<dbReference type="RefSeq" id="XP_001382822.2">
    <property type="nucleotide sequence ID" value="XM_001382785.1"/>
</dbReference>
<feature type="domain" description="BRCT" evidence="2">
    <location>
        <begin position="779"/>
        <end position="846"/>
    </location>
</feature>
<protein>
    <submittedName>
        <fullName evidence="3">Regulator of Ty1 Transposition</fullName>
    </submittedName>
</protein>
<dbReference type="OrthoDB" id="342264at2759"/>
<dbReference type="InterPro" id="IPR031906">
    <property type="entry name" value="RTT107_BRCT_6"/>
</dbReference>
<name>A3LN41_PICST</name>
<feature type="region of interest" description="Disordered" evidence="1">
    <location>
        <begin position="480"/>
        <end position="518"/>
    </location>
</feature>
<dbReference type="FunCoup" id="A3LN41">
    <property type="interactions" value="65"/>
</dbReference>
<dbReference type="PANTHER" id="PTHR47667:SF1">
    <property type="entry name" value="REGULATOR OF TY1 TRANSPOSITION PROTEIN 107"/>
    <property type="match status" value="1"/>
</dbReference>
<keyword evidence="4" id="KW-1185">Reference proteome</keyword>
<dbReference type="STRING" id="322104.A3LN41"/>
<gene>
    <name evidence="3" type="primary">ESC4</name>
    <name evidence="3" type="ORF">PICST_54946</name>
</gene>
<proteinExistence type="predicted"/>
<sequence>MSEANIFEGILFLIIRSSEMSNNEISRIEDSIARGNGVVTAVKDEHNNDTNYLDFHSKETDKGGDEKSKHVTHIISRSIEFIEYKLARKSMIPVTSPEWLFESISGGRIVNYKTFNPDPKFFFKDCFVCVADNLPVGDKEAIYAGVKAFGGCYLDVLTKYTTHLIAHDLSNEKSIIASSAINNSADGEGIDIKIVLPHWIDHCITLGRRIDETTYLLPDAKILKQGTPIQSQGNSFVDNADLTHIDNVKSDFLKEKTFYVASDHNLSERFSNSLDNLIKRNGGTVAKQFNSESVDVYIGKFRTGEFYEESCRSNRIIVGNLQWFFSVIVSNEWVLPLNSNLLHYPIPQVPLDSFKDLKISITNYSGDSRAYLSTLISILGGTFTKTLTKDNHFLIAGSTEGKKFYTASKKWLDENGHPKIKIVNHLWVEECFSRWQLLDDEQRKYKYFGHGHIQVESLIGTTKLDENSLKQWSGLEDEKRLPTRLTSDNVDDSMSEDETTQSKHTSEKRDSVEDANTLFASRYGGRSAAKKAAMKLHDNMNDLNKYQEISKSSRKMKNYMEELELRVATPSKRNPPGKDEHEHKQDEQKKPKKTTLPEEATKFRITAIMTGCESEINLNKNDLSKLSNIGIKVLADISPKYPINTLIAPKILRTEKFLRSLSQVKEIIHPNYLIEILKKLNTTEGESIDETAVFKEFSINDYSLDKFISVKDINVELGLAKTSTNGLKTLTCSDNHGRLFSQLNLNLSSCLNGGADTIGRILKDHGLKESHIIKNNLTGNNLKKALIKSSDNFYVLVAHKTKDTKLISAFKKLKAENDLKAVVVEWDWCVKSIFKMKLEPYDKYML</sequence>
<dbReference type="AlphaFoldDB" id="A3LN41"/>
<dbReference type="KEGG" id="pic:PICST_54946"/>
<dbReference type="GO" id="GO:0035361">
    <property type="term" value="C:Cul8-RING ubiquitin ligase complex"/>
    <property type="evidence" value="ECO:0007669"/>
    <property type="project" value="TreeGrafter"/>
</dbReference>
<dbReference type="eggNOG" id="KOG2043">
    <property type="taxonomic scope" value="Eukaryota"/>
</dbReference>
<dbReference type="InterPro" id="IPR036420">
    <property type="entry name" value="BRCT_dom_sf"/>
</dbReference>
<organism evidence="3 4">
    <name type="scientific">Scheffersomyces stipitis (strain ATCC 58785 / CBS 6054 / NBRC 10063 / NRRL Y-11545)</name>
    <name type="common">Yeast</name>
    <name type="synonym">Pichia stipitis</name>
    <dbReference type="NCBI Taxonomy" id="322104"/>
    <lineage>
        <taxon>Eukaryota</taxon>
        <taxon>Fungi</taxon>
        <taxon>Dikarya</taxon>
        <taxon>Ascomycota</taxon>
        <taxon>Saccharomycotina</taxon>
        <taxon>Pichiomycetes</taxon>
        <taxon>Debaryomycetaceae</taxon>
        <taxon>Scheffersomyces</taxon>
    </lineage>
</organism>
<dbReference type="PANTHER" id="PTHR47667">
    <property type="entry name" value="REGULATOR OF TY1 TRANSPOSITION PROTEIN 107"/>
    <property type="match status" value="1"/>
</dbReference>
<dbReference type="Pfam" id="PF16770">
    <property type="entry name" value="RTT107_BRCT_5"/>
    <property type="match status" value="1"/>
</dbReference>
<dbReference type="GO" id="GO:0006302">
    <property type="term" value="P:double-strand break repair"/>
    <property type="evidence" value="ECO:0007669"/>
    <property type="project" value="TreeGrafter"/>
</dbReference>
<dbReference type="SMART" id="SM00292">
    <property type="entry name" value="BRCT"/>
    <property type="match status" value="4"/>
</dbReference>
<evidence type="ECO:0000256" key="1">
    <source>
        <dbReference type="SAM" id="MobiDB-lite"/>
    </source>
</evidence>
<accession>A3LN41</accession>
<feature type="region of interest" description="Disordered" evidence="1">
    <location>
        <begin position="565"/>
        <end position="598"/>
    </location>
</feature>
<dbReference type="EMBL" id="CP000496">
    <property type="protein sequence ID" value="ABN64793.2"/>
    <property type="molecule type" value="Genomic_DNA"/>
</dbReference>
<dbReference type="OMA" id="SWLYHLI"/>
<evidence type="ECO:0000313" key="4">
    <source>
        <dbReference type="Proteomes" id="UP000002258"/>
    </source>
</evidence>
<feature type="domain" description="BRCT" evidence="2">
    <location>
        <begin position="349"/>
        <end position="445"/>
    </location>
</feature>
<dbReference type="InterPro" id="IPR053036">
    <property type="entry name" value="CellCycle_DNARepair_Reg"/>
</dbReference>
<dbReference type="Gene3D" id="3.40.50.10190">
    <property type="entry name" value="BRCT domain"/>
    <property type="match status" value="6"/>
</dbReference>
<feature type="domain" description="BRCT" evidence="2">
    <location>
        <begin position="118"/>
        <end position="217"/>
    </location>
</feature>
<dbReference type="GO" id="GO:1990683">
    <property type="term" value="P:DNA double-strand break attachment to nuclear envelope"/>
    <property type="evidence" value="ECO:0007669"/>
    <property type="project" value="TreeGrafter"/>
</dbReference>
<dbReference type="PROSITE" id="PS50172">
    <property type="entry name" value="BRCT"/>
    <property type="match status" value="5"/>
</dbReference>
<dbReference type="GO" id="GO:0005634">
    <property type="term" value="C:nucleus"/>
    <property type="evidence" value="ECO:0007669"/>
    <property type="project" value="TreeGrafter"/>
</dbReference>
<dbReference type="HOGENOM" id="CLU_002149_0_0_1"/>
<evidence type="ECO:0000313" key="3">
    <source>
        <dbReference type="EMBL" id="ABN64793.2"/>
    </source>
</evidence>
<reference evidence="3 4" key="1">
    <citation type="journal article" date="2007" name="Nat. Biotechnol.">
        <title>Genome sequence of the lignocellulose-bioconverting and xylose-fermenting yeast Pichia stipitis.</title>
        <authorList>
            <person name="Jeffries T.W."/>
            <person name="Grigoriev I.V."/>
            <person name="Grimwood J."/>
            <person name="Laplaza J.M."/>
            <person name="Aerts A."/>
            <person name="Salamov A."/>
            <person name="Schmutz J."/>
            <person name="Lindquist E."/>
            <person name="Dehal P."/>
            <person name="Shapiro H."/>
            <person name="Jin Y.S."/>
            <person name="Passoth V."/>
            <person name="Richardson P.M."/>
        </authorList>
    </citation>
    <scope>NUCLEOTIDE SEQUENCE [LARGE SCALE GENOMIC DNA]</scope>
    <source>
        <strain evidence="4">ATCC 58785 / CBS 6054 / NBRC 10063 / NRRL Y-11545</strain>
    </source>
</reference>
<feature type="compositionally biased region" description="Basic and acidic residues" evidence="1">
    <location>
        <begin position="500"/>
        <end position="512"/>
    </location>
</feature>
<dbReference type="Proteomes" id="UP000002258">
    <property type="component" value="Chromosome 2"/>
</dbReference>
<dbReference type="InterPro" id="IPR001357">
    <property type="entry name" value="BRCT_dom"/>
</dbReference>
<dbReference type="Pfam" id="PF12738">
    <property type="entry name" value="PTCB-BRCT"/>
    <property type="match status" value="1"/>
</dbReference>
<dbReference type="Pfam" id="PF16771">
    <property type="entry name" value="RTT107_BRCT_6"/>
    <property type="match status" value="1"/>
</dbReference>
<dbReference type="SUPFAM" id="SSF52113">
    <property type="entry name" value="BRCT domain"/>
    <property type="match status" value="4"/>
</dbReference>
<feature type="domain" description="BRCT" evidence="2">
    <location>
        <begin position="2"/>
        <end position="117"/>
    </location>
</feature>
<dbReference type="GeneID" id="4837227"/>